<evidence type="ECO:0000313" key="2">
    <source>
        <dbReference type="EMBL" id="GAA0857540.1"/>
    </source>
</evidence>
<evidence type="ECO:0000313" key="3">
    <source>
        <dbReference type="Proteomes" id="UP001500359"/>
    </source>
</evidence>
<proteinExistence type="predicted"/>
<gene>
    <name evidence="2" type="ORF">GCM10009114_23730</name>
</gene>
<dbReference type="Proteomes" id="UP001500359">
    <property type="component" value="Unassembled WGS sequence"/>
</dbReference>
<dbReference type="Gene3D" id="3.90.230.10">
    <property type="entry name" value="Creatinase/methionine aminopeptidase superfamily"/>
    <property type="match status" value="1"/>
</dbReference>
<name>A0ABP3WW14_9ALTE</name>
<dbReference type="RefSeq" id="WP_343860226.1">
    <property type="nucleotide sequence ID" value="NZ_BAAAFD010000006.1"/>
</dbReference>
<protein>
    <submittedName>
        <fullName evidence="2">M24 family metallopeptidase</fullName>
    </submittedName>
</protein>
<organism evidence="2 3">
    <name type="scientific">Aliiglaciecola litoralis</name>
    <dbReference type="NCBI Taxonomy" id="582857"/>
    <lineage>
        <taxon>Bacteria</taxon>
        <taxon>Pseudomonadati</taxon>
        <taxon>Pseudomonadota</taxon>
        <taxon>Gammaproteobacteria</taxon>
        <taxon>Alteromonadales</taxon>
        <taxon>Alteromonadaceae</taxon>
        <taxon>Aliiglaciecola</taxon>
    </lineage>
</organism>
<comment type="caution">
    <text evidence="2">The sequence shown here is derived from an EMBL/GenBank/DDBJ whole genome shotgun (WGS) entry which is preliminary data.</text>
</comment>
<dbReference type="InterPro" id="IPR036005">
    <property type="entry name" value="Creatinase/aminopeptidase-like"/>
</dbReference>
<reference evidence="3" key="1">
    <citation type="journal article" date="2019" name="Int. J. Syst. Evol. Microbiol.">
        <title>The Global Catalogue of Microorganisms (GCM) 10K type strain sequencing project: providing services to taxonomists for standard genome sequencing and annotation.</title>
        <authorList>
            <consortium name="The Broad Institute Genomics Platform"/>
            <consortium name="The Broad Institute Genome Sequencing Center for Infectious Disease"/>
            <person name="Wu L."/>
            <person name="Ma J."/>
        </authorList>
    </citation>
    <scope>NUCLEOTIDE SEQUENCE [LARGE SCALE GENOMIC DNA]</scope>
    <source>
        <strain evidence="3">JCM 15896</strain>
    </source>
</reference>
<dbReference type="InterPro" id="IPR000994">
    <property type="entry name" value="Pept_M24"/>
</dbReference>
<accession>A0ABP3WW14</accession>
<evidence type="ECO:0000259" key="1">
    <source>
        <dbReference type="Pfam" id="PF00557"/>
    </source>
</evidence>
<sequence length="448" mass="51166">MRCVISLFVITVFVSLLRIGVVDAQILSMRERANLIDEMSQDRLNTVLPDLMTREKIDMWILISREYNEDPVLKTMLPSTWLSARRRTILVLFNPGQGKPIERMAVARYDVDSLFSKKWDKEKQPDQWQRLVELIKQKNPRRIGINKSEHFALADGISATEYEQLKSAMGESLSTKLVSAELLAVAWLETRSEMEMAVYPELIQIGHQLIKRAFSNEVVTPGVTTTTDIVWWLREQTRELKLTNWFHPSVSIQRSNNEQFDQISAFSGAKKDQVIQPGDLLHVDFGLVYLRLHSDQQQHAYVLKPDETEAPAFLNQALANANRLQDIFIAHFKAGRTGNQVLKLAREQAIQEGIKPSIYTHPIGFHGHAAGTTLGMWDAQGGVPVQGDYPLHYNTAYSIELNAASFIPQWKKEIRIMLEEQAFFDEAGVHYLDGRQTQFHLINSKSQP</sequence>
<keyword evidence="3" id="KW-1185">Reference proteome</keyword>
<dbReference type="Pfam" id="PF00557">
    <property type="entry name" value="Peptidase_M24"/>
    <property type="match status" value="1"/>
</dbReference>
<dbReference type="EMBL" id="BAAAFD010000006">
    <property type="protein sequence ID" value="GAA0857540.1"/>
    <property type="molecule type" value="Genomic_DNA"/>
</dbReference>
<feature type="domain" description="Peptidase M24" evidence="1">
    <location>
        <begin position="204"/>
        <end position="415"/>
    </location>
</feature>
<dbReference type="SUPFAM" id="SSF55920">
    <property type="entry name" value="Creatinase/aminopeptidase"/>
    <property type="match status" value="1"/>
</dbReference>